<organism evidence="4 5">
    <name type="scientific">Nonomuraea terrae</name>
    <dbReference type="NCBI Taxonomy" id="2530383"/>
    <lineage>
        <taxon>Bacteria</taxon>
        <taxon>Bacillati</taxon>
        <taxon>Actinomycetota</taxon>
        <taxon>Actinomycetes</taxon>
        <taxon>Streptosporangiales</taxon>
        <taxon>Streptosporangiaceae</taxon>
        <taxon>Nonomuraea</taxon>
    </lineage>
</organism>
<evidence type="ECO:0000256" key="2">
    <source>
        <dbReference type="ARBA" id="ARBA00023315"/>
    </source>
</evidence>
<dbReference type="OrthoDB" id="4016818at2"/>
<feature type="domain" description="N-acetyltransferase" evidence="3">
    <location>
        <begin position="3"/>
        <end position="152"/>
    </location>
</feature>
<dbReference type="RefSeq" id="WP_132612078.1">
    <property type="nucleotide sequence ID" value="NZ_SMKQ01000028.1"/>
</dbReference>
<evidence type="ECO:0000313" key="4">
    <source>
        <dbReference type="EMBL" id="TDD50042.1"/>
    </source>
</evidence>
<dbReference type="PANTHER" id="PTHR43877">
    <property type="entry name" value="AMINOALKYLPHOSPHONATE N-ACETYLTRANSFERASE-RELATED-RELATED"/>
    <property type="match status" value="1"/>
</dbReference>
<keyword evidence="5" id="KW-1185">Reference proteome</keyword>
<evidence type="ECO:0000256" key="1">
    <source>
        <dbReference type="ARBA" id="ARBA00022679"/>
    </source>
</evidence>
<dbReference type="InterPro" id="IPR016181">
    <property type="entry name" value="Acyl_CoA_acyltransferase"/>
</dbReference>
<comment type="caution">
    <text evidence="4">The sequence shown here is derived from an EMBL/GenBank/DDBJ whole genome shotgun (WGS) entry which is preliminary data.</text>
</comment>
<sequence length="225" mass="24282">MTHAVRAAEPAEAARVAEAALTLDPGEGAALVAHLSRPPAGRRWTALAVDGGVVLASLSAHTAGVGHIDLLAVHPSARGQGRGRALVRAAEEWLTEQGARQARFAGNPPCYAWPGVDVRYTAAACLAESLGYERYDVAWNMTADLGADLSVEEDVRRLERAGVAVRESVEDRERVAAFVEEHWNDRWAWESVHAAGLHYAERDGRILGFAAWGARPRGRTPRPID</sequence>
<dbReference type="AlphaFoldDB" id="A0A4R4Z1X7"/>
<protein>
    <submittedName>
        <fullName evidence="4">GNAT family N-acetyltransferase</fullName>
    </submittedName>
</protein>
<reference evidence="4 5" key="1">
    <citation type="submission" date="2019-03" db="EMBL/GenBank/DDBJ databases">
        <title>Draft genome sequences of novel Actinobacteria.</title>
        <authorList>
            <person name="Sahin N."/>
            <person name="Ay H."/>
            <person name="Saygin H."/>
        </authorList>
    </citation>
    <scope>NUCLEOTIDE SEQUENCE [LARGE SCALE GENOMIC DNA]</scope>
    <source>
        <strain evidence="4 5">CH32</strain>
    </source>
</reference>
<dbReference type="InterPro" id="IPR050832">
    <property type="entry name" value="Bact_Acetyltransf"/>
</dbReference>
<dbReference type="Proteomes" id="UP000295302">
    <property type="component" value="Unassembled WGS sequence"/>
</dbReference>
<evidence type="ECO:0000313" key="5">
    <source>
        <dbReference type="Proteomes" id="UP000295302"/>
    </source>
</evidence>
<dbReference type="InterPro" id="IPR000182">
    <property type="entry name" value="GNAT_dom"/>
</dbReference>
<accession>A0A4R4Z1X7</accession>
<feature type="non-terminal residue" evidence="4">
    <location>
        <position position="225"/>
    </location>
</feature>
<proteinExistence type="predicted"/>
<keyword evidence="2" id="KW-0012">Acyltransferase</keyword>
<gene>
    <name evidence="4" type="ORF">E1286_12970</name>
</gene>
<dbReference type="EMBL" id="SMKQ01000028">
    <property type="protein sequence ID" value="TDD50042.1"/>
    <property type="molecule type" value="Genomic_DNA"/>
</dbReference>
<dbReference type="Pfam" id="PF00583">
    <property type="entry name" value="Acetyltransf_1"/>
    <property type="match status" value="1"/>
</dbReference>
<name>A0A4R4Z1X7_9ACTN</name>
<dbReference type="SUPFAM" id="SSF55729">
    <property type="entry name" value="Acyl-CoA N-acyltransferases (Nat)"/>
    <property type="match status" value="1"/>
</dbReference>
<dbReference type="GO" id="GO:0016747">
    <property type="term" value="F:acyltransferase activity, transferring groups other than amino-acyl groups"/>
    <property type="evidence" value="ECO:0007669"/>
    <property type="project" value="InterPro"/>
</dbReference>
<keyword evidence="1 4" id="KW-0808">Transferase</keyword>
<dbReference type="PROSITE" id="PS51186">
    <property type="entry name" value="GNAT"/>
    <property type="match status" value="1"/>
</dbReference>
<evidence type="ECO:0000259" key="3">
    <source>
        <dbReference type="PROSITE" id="PS51186"/>
    </source>
</evidence>
<dbReference type="CDD" id="cd04301">
    <property type="entry name" value="NAT_SF"/>
    <property type="match status" value="1"/>
</dbReference>
<dbReference type="Gene3D" id="3.40.630.30">
    <property type="match status" value="1"/>
</dbReference>